<dbReference type="InterPro" id="IPR002104">
    <property type="entry name" value="Integrase_catalytic"/>
</dbReference>
<dbReference type="Pfam" id="PF00589">
    <property type="entry name" value="Phage_integrase"/>
    <property type="match status" value="1"/>
</dbReference>
<comment type="caution">
    <text evidence="5">The sequence shown here is derived from an EMBL/GenBank/DDBJ whole genome shotgun (WGS) entry which is preliminary data.</text>
</comment>
<dbReference type="Proteomes" id="UP000886874">
    <property type="component" value="Unassembled WGS sequence"/>
</dbReference>
<dbReference type="GO" id="GO:0015074">
    <property type="term" value="P:DNA integration"/>
    <property type="evidence" value="ECO:0007669"/>
    <property type="project" value="InterPro"/>
</dbReference>
<evidence type="ECO:0000256" key="1">
    <source>
        <dbReference type="ARBA" id="ARBA00008857"/>
    </source>
</evidence>
<name>A0A9D0Z7L8_9FIRM</name>
<dbReference type="GO" id="GO:0006310">
    <property type="term" value="P:DNA recombination"/>
    <property type="evidence" value="ECO:0007669"/>
    <property type="project" value="UniProtKB-KW"/>
</dbReference>
<accession>A0A9D0Z7L8</accession>
<evidence type="ECO:0000256" key="2">
    <source>
        <dbReference type="ARBA" id="ARBA00023125"/>
    </source>
</evidence>
<evidence type="ECO:0000313" key="5">
    <source>
        <dbReference type="EMBL" id="HIQ69358.1"/>
    </source>
</evidence>
<dbReference type="PANTHER" id="PTHR30349">
    <property type="entry name" value="PHAGE INTEGRASE-RELATED"/>
    <property type="match status" value="1"/>
</dbReference>
<dbReference type="SUPFAM" id="SSF56349">
    <property type="entry name" value="DNA breaking-rejoining enzymes"/>
    <property type="match status" value="1"/>
</dbReference>
<dbReference type="InterPro" id="IPR013762">
    <property type="entry name" value="Integrase-like_cat_sf"/>
</dbReference>
<dbReference type="PROSITE" id="PS51898">
    <property type="entry name" value="TYR_RECOMBINASE"/>
    <property type="match status" value="1"/>
</dbReference>
<organism evidence="5 6">
    <name type="scientific">Candidatus Avoscillospira stercorigallinarum</name>
    <dbReference type="NCBI Taxonomy" id="2840708"/>
    <lineage>
        <taxon>Bacteria</taxon>
        <taxon>Bacillati</taxon>
        <taxon>Bacillota</taxon>
        <taxon>Clostridia</taxon>
        <taxon>Eubacteriales</taxon>
        <taxon>Oscillospiraceae</taxon>
        <taxon>Oscillospiraceae incertae sedis</taxon>
        <taxon>Candidatus Avoscillospira</taxon>
    </lineage>
</organism>
<reference evidence="5" key="1">
    <citation type="submission" date="2020-10" db="EMBL/GenBank/DDBJ databases">
        <authorList>
            <person name="Gilroy R."/>
        </authorList>
    </citation>
    <scope>NUCLEOTIDE SEQUENCE</scope>
    <source>
        <strain evidence="5">ChiSjej2B20-13462</strain>
    </source>
</reference>
<dbReference type="InterPro" id="IPR050090">
    <property type="entry name" value="Tyrosine_recombinase_XerCD"/>
</dbReference>
<dbReference type="InterPro" id="IPR011010">
    <property type="entry name" value="DNA_brk_join_enz"/>
</dbReference>
<dbReference type="Gene3D" id="1.10.443.10">
    <property type="entry name" value="Intergrase catalytic core"/>
    <property type="match status" value="1"/>
</dbReference>
<gene>
    <name evidence="5" type="ORF">IAA67_03390</name>
</gene>
<comment type="similarity">
    <text evidence="1">Belongs to the 'phage' integrase family.</text>
</comment>
<dbReference type="GO" id="GO:0003677">
    <property type="term" value="F:DNA binding"/>
    <property type="evidence" value="ECO:0007669"/>
    <property type="project" value="UniProtKB-KW"/>
</dbReference>
<dbReference type="PANTHER" id="PTHR30349:SF41">
    <property type="entry name" value="INTEGRASE_RECOMBINASE PROTEIN MJ0367-RELATED"/>
    <property type="match status" value="1"/>
</dbReference>
<evidence type="ECO:0000259" key="4">
    <source>
        <dbReference type="PROSITE" id="PS51898"/>
    </source>
</evidence>
<sequence length="368" mass="41072">MPDGAKFCPACGVRQETAAHKPKSRGNGQGSVYQRGKTWVAVKTIGYTTDEAGKMHRRTCSKGGFRTKKEALEALATLAPAPMERLETFGSIYDRWSPTHRAGKSTMDCYKAAYKYFKGIEDLPFLEITVDDLQDCLDECPKGKRTRENMKALAGLLYKYAIPRNLATLNMGQYLIVGGGDTAHRNALPDEALKALEEGVGTVPYADYVLCQCYLGFRPSEFLALDAKNYNRKERAFVGGAKTDAGRDRIVTVSPKIQPIINRLLRNKIAGPVFCGKDGRQMSIETYRALFYQALDACGIDNPTEESNGATRRKYTPHSCRHTFATMMKRVTGSDKDKLELMGHTSTEMLRHYQDVSYEDLRKVTNAL</sequence>
<dbReference type="AlphaFoldDB" id="A0A9D0Z7L8"/>
<dbReference type="InterPro" id="IPR010998">
    <property type="entry name" value="Integrase_recombinase_N"/>
</dbReference>
<dbReference type="Gene3D" id="1.10.150.130">
    <property type="match status" value="1"/>
</dbReference>
<evidence type="ECO:0000256" key="3">
    <source>
        <dbReference type="ARBA" id="ARBA00023172"/>
    </source>
</evidence>
<dbReference type="CDD" id="cd00397">
    <property type="entry name" value="DNA_BRE_C"/>
    <property type="match status" value="1"/>
</dbReference>
<keyword evidence="3" id="KW-0233">DNA recombination</keyword>
<reference evidence="5" key="2">
    <citation type="journal article" date="2021" name="PeerJ">
        <title>Extensive microbial diversity within the chicken gut microbiome revealed by metagenomics and culture.</title>
        <authorList>
            <person name="Gilroy R."/>
            <person name="Ravi A."/>
            <person name="Getino M."/>
            <person name="Pursley I."/>
            <person name="Horton D.L."/>
            <person name="Alikhan N.F."/>
            <person name="Baker D."/>
            <person name="Gharbi K."/>
            <person name="Hall N."/>
            <person name="Watson M."/>
            <person name="Adriaenssens E.M."/>
            <person name="Foster-Nyarko E."/>
            <person name="Jarju S."/>
            <person name="Secka A."/>
            <person name="Antonio M."/>
            <person name="Oren A."/>
            <person name="Chaudhuri R.R."/>
            <person name="La Ragione R."/>
            <person name="Hildebrand F."/>
            <person name="Pallen M.J."/>
        </authorList>
    </citation>
    <scope>NUCLEOTIDE SEQUENCE</scope>
    <source>
        <strain evidence="5">ChiSjej2B20-13462</strain>
    </source>
</reference>
<proteinExistence type="inferred from homology"/>
<feature type="domain" description="Tyr recombinase" evidence="4">
    <location>
        <begin position="183"/>
        <end position="366"/>
    </location>
</feature>
<keyword evidence="2" id="KW-0238">DNA-binding</keyword>
<dbReference type="EMBL" id="DVFN01000051">
    <property type="protein sequence ID" value="HIQ69358.1"/>
    <property type="molecule type" value="Genomic_DNA"/>
</dbReference>
<protein>
    <submittedName>
        <fullName evidence="5">Tyrosine-type recombinase/integrase</fullName>
    </submittedName>
</protein>
<evidence type="ECO:0000313" key="6">
    <source>
        <dbReference type="Proteomes" id="UP000886874"/>
    </source>
</evidence>